<feature type="domain" description="Nucleolar protein 10-like second" evidence="8">
    <location>
        <begin position="378"/>
        <end position="425"/>
    </location>
</feature>
<comment type="caution">
    <text evidence="10">The sequence shown here is derived from an EMBL/GenBank/DDBJ whole genome shotgun (WGS) entry which is preliminary data.</text>
</comment>
<dbReference type="InterPro" id="IPR015943">
    <property type="entry name" value="WD40/YVTN_repeat-like_dom_sf"/>
</dbReference>
<dbReference type="Pfam" id="PF23097">
    <property type="entry name" value="NOL10_2nd"/>
    <property type="match status" value="1"/>
</dbReference>
<evidence type="ECO:0000259" key="7">
    <source>
        <dbReference type="Pfam" id="PF08159"/>
    </source>
</evidence>
<dbReference type="SMART" id="SM00320">
    <property type="entry name" value="WD40"/>
    <property type="match status" value="3"/>
</dbReference>
<feature type="domain" description="Nucleolar protein 10-like N-terminal" evidence="9">
    <location>
        <begin position="7"/>
        <end position="374"/>
    </location>
</feature>
<dbReference type="EMBL" id="CAKLBY020000310">
    <property type="protein sequence ID" value="CAK7944778.1"/>
    <property type="molecule type" value="Genomic_DNA"/>
</dbReference>
<evidence type="ECO:0008006" key="12">
    <source>
        <dbReference type="Google" id="ProtNLM"/>
    </source>
</evidence>
<dbReference type="PANTHER" id="PTHR14927:SF0">
    <property type="entry name" value="NUCLEOLAR PROTEIN 10"/>
    <property type="match status" value="1"/>
</dbReference>
<keyword evidence="5" id="KW-0539">Nucleus</keyword>
<evidence type="ECO:0000256" key="4">
    <source>
        <dbReference type="ARBA" id="ARBA00022737"/>
    </source>
</evidence>
<feature type="domain" description="NUC153" evidence="7">
    <location>
        <begin position="500"/>
        <end position="527"/>
    </location>
</feature>
<feature type="region of interest" description="Disordered" evidence="6">
    <location>
        <begin position="525"/>
        <end position="609"/>
    </location>
</feature>
<evidence type="ECO:0000256" key="3">
    <source>
        <dbReference type="ARBA" id="ARBA00022574"/>
    </source>
</evidence>
<dbReference type="GO" id="GO:0030686">
    <property type="term" value="C:90S preribosome"/>
    <property type="evidence" value="ECO:0007669"/>
    <property type="project" value="TreeGrafter"/>
</dbReference>
<dbReference type="Gene3D" id="2.130.10.10">
    <property type="entry name" value="YVTN repeat-like/Quinoprotein amine dehydrogenase"/>
    <property type="match status" value="1"/>
</dbReference>
<organism evidence="10 11">
    <name type="scientific">Peronospora matthiolae</name>
    <dbReference type="NCBI Taxonomy" id="2874970"/>
    <lineage>
        <taxon>Eukaryota</taxon>
        <taxon>Sar</taxon>
        <taxon>Stramenopiles</taxon>
        <taxon>Oomycota</taxon>
        <taxon>Peronosporomycetes</taxon>
        <taxon>Peronosporales</taxon>
        <taxon>Peronosporaceae</taxon>
        <taxon>Peronospora</taxon>
    </lineage>
</organism>
<protein>
    <recommendedName>
        <fullName evidence="12">NUC153 domain-containing protein</fullName>
    </recommendedName>
</protein>
<dbReference type="GO" id="GO:0000462">
    <property type="term" value="P:maturation of SSU-rRNA from tricistronic rRNA transcript (SSU-rRNA, 5.8S rRNA, LSU-rRNA)"/>
    <property type="evidence" value="ECO:0007669"/>
    <property type="project" value="TreeGrafter"/>
</dbReference>
<keyword evidence="3" id="KW-0853">WD repeat</keyword>
<feature type="compositionally biased region" description="Basic and acidic residues" evidence="6">
    <location>
        <begin position="682"/>
        <end position="696"/>
    </location>
</feature>
<dbReference type="InterPro" id="IPR001680">
    <property type="entry name" value="WD40_rpt"/>
</dbReference>
<evidence type="ECO:0000259" key="9">
    <source>
        <dbReference type="Pfam" id="PF23098"/>
    </source>
</evidence>
<reference evidence="10" key="1">
    <citation type="submission" date="2024-01" db="EMBL/GenBank/DDBJ databases">
        <authorList>
            <person name="Webb A."/>
        </authorList>
    </citation>
    <scope>NUCLEOTIDE SEQUENCE</scope>
    <source>
        <strain evidence="10">Pm1</strain>
    </source>
</reference>
<evidence type="ECO:0000256" key="6">
    <source>
        <dbReference type="SAM" id="MobiDB-lite"/>
    </source>
</evidence>
<keyword evidence="4" id="KW-0677">Repeat</keyword>
<evidence type="ECO:0000313" key="10">
    <source>
        <dbReference type="EMBL" id="CAK7944778.1"/>
    </source>
</evidence>
<evidence type="ECO:0000313" key="11">
    <source>
        <dbReference type="Proteomes" id="UP001162060"/>
    </source>
</evidence>
<feature type="region of interest" description="Disordered" evidence="6">
    <location>
        <begin position="651"/>
        <end position="730"/>
    </location>
</feature>
<evidence type="ECO:0000256" key="5">
    <source>
        <dbReference type="ARBA" id="ARBA00023242"/>
    </source>
</evidence>
<dbReference type="Proteomes" id="UP001162060">
    <property type="component" value="Unassembled WGS sequence"/>
</dbReference>
<dbReference type="InterPro" id="IPR056550">
    <property type="entry name" value="NOL10_2nd"/>
</dbReference>
<accession>A0AAV1VF92</accession>
<dbReference type="Pfam" id="PF23098">
    <property type="entry name" value="Beta-prop_NOL10_N"/>
    <property type="match status" value="1"/>
</dbReference>
<proteinExistence type="inferred from homology"/>
<dbReference type="GO" id="GO:0032040">
    <property type="term" value="C:small-subunit processome"/>
    <property type="evidence" value="ECO:0007669"/>
    <property type="project" value="TreeGrafter"/>
</dbReference>
<dbReference type="InterPro" id="IPR040382">
    <property type="entry name" value="NOL10/Enp2"/>
</dbReference>
<dbReference type="InterPro" id="IPR036322">
    <property type="entry name" value="WD40_repeat_dom_sf"/>
</dbReference>
<comment type="similarity">
    <text evidence="2">Belongs to the WD repeat NOL10/ENP2 family.</text>
</comment>
<dbReference type="PANTHER" id="PTHR14927">
    <property type="entry name" value="NUCLEOLAR PROTEIN 10"/>
    <property type="match status" value="1"/>
</dbReference>
<evidence type="ECO:0000259" key="8">
    <source>
        <dbReference type="Pfam" id="PF23097"/>
    </source>
</evidence>
<evidence type="ECO:0000256" key="1">
    <source>
        <dbReference type="ARBA" id="ARBA00004604"/>
    </source>
</evidence>
<dbReference type="AlphaFoldDB" id="A0AAV1VF92"/>
<comment type="subcellular location">
    <subcellularLocation>
        <location evidence="1">Nucleus</location>
        <location evidence="1">Nucleolus</location>
    </subcellularLocation>
</comment>
<feature type="compositionally biased region" description="Basic and acidic residues" evidence="6">
    <location>
        <begin position="651"/>
        <end position="666"/>
    </location>
</feature>
<dbReference type="InterPro" id="IPR056551">
    <property type="entry name" value="Beta-prop_NOL10_N"/>
</dbReference>
<dbReference type="InterPro" id="IPR012580">
    <property type="entry name" value="NUC153"/>
</dbReference>
<gene>
    <name evidence="10" type="ORF">PM001_LOCUS29928</name>
</gene>
<evidence type="ECO:0000256" key="2">
    <source>
        <dbReference type="ARBA" id="ARBA00005264"/>
    </source>
</evidence>
<feature type="compositionally biased region" description="Acidic residues" evidence="6">
    <location>
        <begin position="541"/>
        <end position="557"/>
    </location>
</feature>
<dbReference type="Pfam" id="PF08159">
    <property type="entry name" value="NUC153"/>
    <property type="match status" value="1"/>
</dbReference>
<sequence length="730" mass="82168">MAALAASSLNGVKIYNLSSGKTLPQWLAEKSGSRKALAKDEDYRRRVELLQDFHFPASCQRVRMSSDGHFVVATGVYPPLVKVFDVRDLSLKFERGLDAEVVQFEVLSSDFGKLAFLQADRSVTFHAPYGAHYSLRIPKFGRDMTYHRENCELYVAASGSEVYRINLDQGRFVSPLELQSQSSAANVVQLNPIHQLLGVGCEDGVVEMFDSRSQQRVGSLDVAAQCARSKADKQVEITALRFDDDGLTFGVGTSEGQCLLYDLRSTRPLLEKSHQYGLPIVNLQFHDYARKVISSDAKVIKIWDRQDGAVFTNVETPAAVKDVCIVEGAQGKSGVLLVAGEQERVMSYYIPELGIAPKWCSFLDSLTEELEEEAQATVYDDYRFVTRAEIASLGLDHLVGTPLLKAYMHGFFMDARLHKKVKAVTEPFAYDEWRKKKLVEKVEAKHSNRITIQRRLPTINRATAERILQNEGKRNKKNNTKAINVEDVDADKALSNPLGDERFSRMFTSTDYEVDEESETYRMLHPNAASSKQQQRKQQEDMDSDAVTDDDEGEDDDVGGRFARVDEDDDVEVEGRPSDESSDEEDQDDSYKRTHQVGAPKGRRKGAPKFYEIAEGEKMGDLMTFGSSRDRAAQREKKQLAKVPLAERLRMQRVTEKERSAFKKETAGGGYMREMSFVPQADLRKQQRARERKGGDIVDDGDSAFSNGKRRKKRGVGDLKLSNPAGRRKR</sequence>
<name>A0AAV1VF92_9STRA</name>
<dbReference type="SUPFAM" id="SSF50978">
    <property type="entry name" value="WD40 repeat-like"/>
    <property type="match status" value="1"/>
</dbReference>